<evidence type="ECO:0000259" key="20">
    <source>
        <dbReference type="PROSITE" id="PS50825"/>
    </source>
</evidence>
<evidence type="ECO:0000256" key="14">
    <source>
        <dbReference type="SAM" id="MobiDB-lite"/>
    </source>
</evidence>
<evidence type="ECO:0000256" key="12">
    <source>
        <dbReference type="PROSITE-ProRule" id="PRU00124"/>
    </source>
</evidence>
<feature type="disulfide bond" evidence="11">
    <location>
        <begin position="2162"/>
        <end position="2171"/>
    </location>
</feature>
<dbReference type="InterPro" id="IPR051830">
    <property type="entry name" value="NOTCH_homolog"/>
</dbReference>
<feature type="disulfide bond" evidence="11">
    <location>
        <begin position="2200"/>
        <end position="2209"/>
    </location>
</feature>
<dbReference type="FunFam" id="2.10.25.10:FF:000434">
    <property type="entry name" value="Predicted protein"/>
    <property type="match status" value="1"/>
</dbReference>
<keyword evidence="3 11" id="KW-0245">EGF-like domain</keyword>
<dbReference type="InterPro" id="IPR009030">
    <property type="entry name" value="Growth_fac_rcpt_cys_sf"/>
</dbReference>
<feature type="domain" description="EGF-like" evidence="18">
    <location>
        <begin position="1774"/>
        <end position="1811"/>
    </location>
</feature>
<keyword evidence="7 15" id="KW-1133">Transmembrane helix</keyword>
<dbReference type="PROSITE" id="PS50923">
    <property type="entry name" value="SUSHI"/>
    <property type="match status" value="6"/>
</dbReference>
<keyword evidence="2" id="KW-0964">Secreted</keyword>
<evidence type="ECO:0000256" key="11">
    <source>
        <dbReference type="PROSITE-ProRule" id="PRU00076"/>
    </source>
</evidence>
<dbReference type="PROSITE" id="PS50825">
    <property type="entry name" value="HYR"/>
    <property type="match status" value="1"/>
</dbReference>
<dbReference type="PROSITE" id="PS50026">
    <property type="entry name" value="EGF_3"/>
    <property type="match status" value="13"/>
</dbReference>
<dbReference type="InterPro" id="IPR000152">
    <property type="entry name" value="EGF-type_Asp/Asn_hydroxyl_site"/>
</dbReference>
<dbReference type="FunFam" id="2.10.25.10:FF:000014">
    <property type="entry name" value="Latent-transforming growth factor beta-binding protein 3"/>
    <property type="match status" value="1"/>
</dbReference>
<dbReference type="Pfam" id="PF00084">
    <property type="entry name" value="Sushi"/>
    <property type="match status" value="3"/>
</dbReference>
<dbReference type="Gene3D" id="2.10.25.10">
    <property type="entry name" value="Laminin"/>
    <property type="match status" value="13"/>
</dbReference>
<dbReference type="CDD" id="cd00041">
    <property type="entry name" value="CUB"/>
    <property type="match status" value="3"/>
</dbReference>
<feature type="domain" description="C-type lectin" evidence="19">
    <location>
        <begin position="34"/>
        <end position="157"/>
    </location>
</feature>
<dbReference type="OMA" id="CPRGMFH"/>
<dbReference type="Gene3D" id="4.10.400.10">
    <property type="entry name" value="Low-density Lipoprotein Receptor"/>
    <property type="match status" value="1"/>
</dbReference>
<dbReference type="InterPro" id="IPR013032">
    <property type="entry name" value="EGF-like_CS"/>
</dbReference>
<dbReference type="FunFam" id="2.10.25.10:FF:000472">
    <property type="entry name" value="Uncharacterized protein, isoform A"/>
    <property type="match status" value="2"/>
</dbReference>
<keyword evidence="6" id="KW-0677">Repeat</keyword>
<evidence type="ECO:0000256" key="2">
    <source>
        <dbReference type="ARBA" id="ARBA00022525"/>
    </source>
</evidence>
<dbReference type="Proteomes" id="UP001165740">
    <property type="component" value="Chromosome 14"/>
</dbReference>
<feature type="disulfide bond" evidence="11">
    <location>
        <begin position="2007"/>
        <end position="2016"/>
    </location>
</feature>
<evidence type="ECO:0000256" key="16">
    <source>
        <dbReference type="SAM" id="SignalP"/>
    </source>
</evidence>
<dbReference type="CDD" id="cd00112">
    <property type="entry name" value="LDLa"/>
    <property type="match status" value="1"/>
</dbReference>
<evidence type="ECO:0000256" key="7">
    <source>
        <dbReference type="ARBA" id="ARBA00022989"/>
    </source>
</evidence>
<dbReference type="InterPro" id="IPR023415">
    <property type="entry name" value="LDLR_class-A_CS"/>
</dbReference>
<keyword evidence="22" id="KW-1185">Reference proteome</keyword>
<feature type="disulfide bond" evidence="11">
    <location>
        <begin position="1966"/>
        <end position="1975"/>
    </location>
</feature>
<dbReference type="InterPro" id="IPR018097">
    <property type="entry name" value="EGF_Ca-bd_CS"/>
</dbReference>
<dbReference type="PROSITE" id="PS01209">
    <property type="entry name" value="LDLRA_1"/>
    <property type="match status" value="1"/>
</dbReference>
<feature type="disulfide bond" evidence="13">
    <location>
        <begin position="757"/>
        <end position="800"/>
    </location>
</feature>
<dbReference type="SUPFAM" id="SSF57196">
    <property type="entry name" value="EGF/Laminin"/>
    <property type="match status" value="9"/>
</dbReference>
<keyword evidence="15" id="KW-0472">Membrane</keyword>
<dbReference type="Gene3D" id="2.20.28.230">
    <property type="match status" value="1"/>
</dbReference>
<evidence type="ECO:0000256" key="1">
    <source>
        <dbReference type="ARBA" id="ARBA00004613"/>
    </source>
</evidence>
<dbReference type="InterPro" id="IPR035976">
    <property type="entry name" value="Sushi/SCR/CCP_sf"/>
</dbReference>
<dbReference type="PROSITE" id="PS01186">
    <property type="entry name" value="EGF_2"/>
    <property type="match status" value="9"/>
</dbReference>
<feature type="disulfide bond" evidence="13">
    <location>
        <begin position="1010"/>
        <end position="1037"/>
    </location>
</feature>
<dbReference type="Pfam" id="PF12662">
    <property type="entry name" value="cEGF"/>
    <property type="match status" value="1"/>
</dbReference>
<dbReference type="InterPro" id="IPR013320">
    <property type="entry name" value="ConA-like_dom_sf"/>
</dbReference>
<dbReference type="SUPFAM" id="SSF49899">
    <property type="entry name" value="Concanavalin A-like lectins/glucanases"/>
    <property type="match status" value="1"/>
</dbReference>
<keyword evidence="4 15" id="KW-0812">Transmembrane</keyword>
<feature type="domain" description="EGF-like" evidence="18">
    <location>
        <begin position="1652"/>
        <end position="1688"/>
    </location>
</feature>
<evidence type="ECO:0000259" key="17">
    <source>
        <dbReference type="PROSITE" id="PS01180"/>
    </source>
</evidence>
<dbReference type="SUPFAM" id="SSF49854">
    <property type="entry name" value="Spermadhesin, CUB domain"/>
    <property type="match status" value="3"/>
</dbReference>
<feature type="transmembrane region" description="Helical" evidence="15">
    <location>
        <begin position="2874"/>
        <end position="2896"/>
    </location>
</feature>
<dbReference type="InterPro" id="IPR003410">
    <property type="entry name" value="HYR_dom"/>
</dbReference>
<dbReference type="CDD" id="cd00033">
    <property type="entry name" value="CCP"/>
    <property type="match status" value="4"/>
</dbReference>
<dbReference type="GO" id="GO:0005576">
    <property type="term" value="C:extracellular region"/>
    <property type="evidence" value="ECO:0007669"/>
    <property type="project" value="UniProtKB-SubCell"/>
</dbReference>
<keyword evidence="8 11" id="KW-1015">Disulfide bond</keyword>
<feature type="region of interest" description="Disordered" evidence="14">
    <location>
        <begin position="3087"/>
        <end position="3107"/>
    </location>
</feature>
<feature type="disulfide bond" evidence="11">
    <location>
        <begin position="2084"/>
        <end position="2093"/>
    </location>
</feature>
<dbReference type="SUPFAM" id="SSF57535">
    <property type="entry name" value="Complement control module/SCR domain"/>
    <property type="match status" value="7"/>
</dbReference>
<reference evidence="23" key="1">
    <citation type="submission" date="2025-08" db="UniProtKB">
        <authorList>
            <consortium name="RefSeq"/>
        </authorList>
    </citation>
    <scope>IDENTIFICATION</scope>
</reference>
<feature type="domain" description="EGF-like" evidence="18">
    <location>
        <begin position="1731"/>
        <end position="1772"/>
    </location>
</feature>
<dbReference type="InterPro" id="IPR011641">
    <property type="entry name" value="Tyr-kin_ephrin_A/B_rcpt-like"/>
</dbReference>
<dbReference type="InterPro" id="IPR036055">
    <property type="entry name" value="LDL_receptor-like_sf"/>
</dbReference>
<dbReference type="SUPFAM" id="SSF57424">
    <property type="entry name" value="LDL receptor-like module"/>
    <property type="match status" value="1"/>
</dbReference>
<feature type="domain" description="EGF-like" evidence="18">
    <location>
        <begin position="1934"/>
        <end position="1976"/>
    </location>
</feature>
<dbReference type="RefSeq" id="XP_055866861.1">
    <property type="nucleotide sequence ID" value="XM_056010886.1"/>
</dbReference>
<dbReference type="CDD" id="cd00037">
    <property type="entry name" value="CLECT"/>
    <property type="match status" value="1"/>
</dbReference>
<evidence type="ECO:0000256" key="5">
    <source>
        <dbReference type="ARBA" id="ARBA00022729"/>
    </source>
</evidence>
<feature type="signal peptide" evidence="16">
    <location>
        <begin position="1"/>
        <end position="18"/>
    </location>
</feature>
<feature type="disulfide bond" evidence="12">
    <location>
        <begin position="168"/>
        <end position="186"/>
    </location>
</feature>
<feature type="disulfide bond" evidence="11">
    <location>
        <begin position="2046"/>
        <end position="2055"/>
    </location>
</feature>
<dbReference type="InterPro" id="IPR000742">
    <property type="entry name" value="EGF"/>
</dbReference>
<accession>A0A9W2YVV9</accession>
<dbReference type="PANTHER" id="PTHR24033">
    <property type="entry name" value="EGF-LIKE DOMAIN-CONTAINING PROTEIN"/>
    <property type="match status" value="1"/>
</dbReference>
<evidence type="ECO:0000259" key="19">
    <source>
        <dbReference type="PROSITE" id="PS50041"/>
    </source>
</evidence>
<dbReference type="InterPro" id="IPR035914">
    <property type="entry name" value="Sperma_CUB_dom_sf"/>
</dbReference>
<dbReference type="PROSITE" id="PS50041">
    <property type="entry name" value="C_TYPE_LECTIN_2"/>
    <property type="match status" value="1"/>
</dbReference>
<feature type="domain" description="HYR" evidence="20">
    <location>
        <begin position="1231"/>
        <end position="1311"/>
    </location>
</feature>
<feature type="disulfide bond" evidence="11">
    <location>
        <begin position="1922"/>
        <end position="1931"/>
    </location>
</feature>
<dbReference type="GO" id="GO:0005509">
    <property type="term" value="F:calcium ion binding"/>
    <property type="evidence" value="ECO:0007669"/>
    <property type="project" value="InterPro"/>
</dbReference>
<evidence type="ECO:0000259" key="18">
    <source>
        <dbReference type="PROSITE" id="PS50026"/>
    </source>
</evidence>
<feature type="disulfide bond" evidence="12">
    <location>
        <begin position="180"/>
        <end position="195"/>
    </location>
</feature>
<dbReference type="Pfam" id="PF07699">
    <property type="entry name" value="Ephrin_rec_like"/>
    <property type="match status" value="3"/>
</dbReference>
<dbReference type="FunFam" id="4.10.400.10:FF:000065">
    <property type="entry name" value="Transmembrane protease serine 7"/>
    <property type="match status" value="1"/>
</dbReference>
<keyword evidence="13" id="KW-0768">Sushi</keyword>
<feature type="disulfide bond" evidence="13">
    <location>
        <begin position="981"/>
        <end position="1024"/>
    </location>
</feature>
<dbReference type="InterPro" id="IPR016187">
    <property type="entry name" value="CTDL_fold"/>
</dbReference>
<evidence type="ECO:0000256" key="13">
    <source>
        <dbReference type="PROSITE-ProRule" id="PRU00302"/>
    </source>
</evidence>
<dbReference type="InterPro" id="IPR016186">
    <property type="entry name" value="C-type_lectin-like/link_sf"/>
</dbReference>
<feature type="domain" description="EGF-like" evidence="18">
    <location>
        <begin position="1978"/>
        <end position="2017"/>
    </location>
</feature>
<dbReference type="InterPro" id="IPR026823">
    <property type="entry name" value="cEGF"/>
</dbReference>
<evidence type="ECO:0000256" key="10">
    <source>
        <dbReference type="PROSITE-ProRule" id="PRU00059"/>
    </source>
</evidence>
<evidence type="ECO:0000313" key="23">
    <source>
        <dbReference type="RefSeq" id="XP_055866861.1"/>
    </source>
</evidence>
<feature type="domain" description="Sushi" evidence="21">
    <location>
        <begin position="629"/>
        <end position="692"/>
    </location>
</feature>
<keyword evidence="5 16" id="KW-0732">Signal</keyword>
<comment type="subcellular location">
    <subcellularLocation>
        <location evidence="1">Secreted</location>
    </subcellularLocation>
</comment>
<dbReference type="Gene3D" id="3.10.100.10">
    <property type="entry name" value="Mannose-Binding Protein A, subunit A"/>
    <property type="match status" value="1"/>
</dbReference>
<dbReference type="Pfam" id="PF13385">
    <property type="entry name" value="Laminin_G_3"/>
    <property type="match status" value="1"/>
</dbReference>
<dbReference type="SUPFAM" id="SSF57184">
    <property type="entry name" value="Growth factor receptor domain"/>
    <property type="match status" value="3"/>
</dbReference>
<evidence type="ECO:0000256" key="3">
    <source>
        <dbReference type="ARBA" id="ARBA00022536"/>
    </source>
</evidence>
<feature type="disulfide bond" evidence="12">
    <location>
        <begin position="161"/>
        <end position="173"/>
    </location>
</feature>
<dbReference type="Gene3D" id="2.60.120.290">
    <property type="entry name" value="Spermadhesin, CUB domain"/>
    <property type="match status" value="3"/>
</dbReference>
<evidence type="ECO:0000256" key="8">
    <source>
        <dbReference type="ARBA" id="ARBA00023157"/>
    </source>
</evidence>
<dbReference type="Pfam" id="PF00431">
    <property type="entry name" value="CUB"/>
    <property type="match status" value="3"/>
</dbReference>
<feature type="domain" description="EGF-like" evidence="18">
    <location>
        <begin position="2058"/>
        <end position="2094"/>
    </location>
</feature>
<dbReference type="SMART" id="SM00179">
    <property type="entry name" value="EGF_CA"/>
    <property type="match status" value="12"/>
</dbReference>
<dbReference type="SMART" id="SM00181">
    <property type="entry name" value="EGF"/>
    <property type="match status" value="16"/>
</dbReference>
<name>A0A9W2YVV9_BIOGL</name>
<dbReference type="Gene3D" id="2.60.120.200">
    <property type="match status" value="1"/>
</dbReference>
<dbReference type="InterPro" id="IPR001881">
    <property type="entry name" value="EGF-like_Ca-bd_dom"/>
</dbReference>
<sequence length="3107" mass="340608">MLKGYLLVLLVFTKHSTSFSQDLRLLCPAGWTDIYNVCYQLLPSITLHWKQSSDVCQRYGGWLVRPSGFVMTEKIGSFVNYLDGNITSFWTGYKTVPSDSDIDAVWSDGSPTSVDVGVWGDGEPNLQAGSCAFLRKTNGNWLWYMGNCDQMSSVVCERSPCPVGTFHCDSGLCLSSSLVCNGEDNCGDFSDERNCSQYCAYYISSREKTIQFPSSPQIVYPQQQTCQWVIEGEVGKRLQFEILEFSTEYGVDFLEIWVGGRSVSTSGLLARLSGTLEQVQVETPLYSPNNLALLRFVSDKTISSSGFQIRWRSDFECDLLKAPGLIFESKSLIPISSLKLTQLECYSVCLQDTLCVALTFSSKDLMCYKSTQMPRLISNHEKQLNWTYIKTCPGLSGKQILGNIPVQPSTLYATTRPQQLMSPLYPFNYPSQYTYIWTIYSPGRRLVTVEIIDIELGNEDYLQIYDGSTLDSNILDRLSSQSVYSNPIISTGNSILIYFSSTSFTRAKGFLLSYKAGCSYEVTANEGEIHSPGFYLNPSVYPNVLNCTWIINSEQRRPLKLTFTNFSLESEKDYLQIYKDLNEIQAYPGLGYTGELLPFDIESSDGRVKVVMLSSAVVSGTGFRAYYKTGCIPLNDTSLVLRPLEPAFHGVTYNVTCPEYYIFDKPYKGLQSLVITCDTSGVWDKAVPSCTRVVCSSLPTVQHGHITRTEDVFSGSYLHYVCNTGYKSINGTWDGASICNVTGDWVPLPSCLSISQCAVVLAPSSGHLTFMLGNGTEQGSTLHFSCTYGFELIGAEVITCINGSWSSEPPKCIRIKCGLPYIENATMRSPSLEVGLGDLITVTCLPGFYLSGSSTFFCGTPSVLPSCININECNSSQTYCNQLCADEIGSFKCLCLIGYTLSADNHTCTDIDECSMNNGYCEQLCTNTIGSYVCSCPRLNATLFQQDGQSDIFIPESENGLEYWNVYYLNHSCIEPSEIMCPKLSATVTNGMILSHKSRYTAGDTVTYLCLIGFSLVGSNVLTCLTSGQWDGTPPTCKAATCSTPKLSSSVVSPSFSINYLQYFNATCTVQGLGEVAMRSRCVYDIKVHAYQAEISSLQCPAALTCEIPSQLPGTEPYMFTSTTYGSSFIFKCKGNFMIQGQSSISRTSVVTCMSSGFWDFGDLRCMGASCNDPGTSPGVQQITQSYEEYSLVYYQCERSDFELTDKRPLLCEWNTVQKVLQWNSTVPHCVDVEPPKILHCDTHRVVIEKLTAPNLVEPIALDNVEVASFTKSPVNFYMSHVVSVNTTITYTARDFAGNQATCTIDIVIKDELPPTLQCISSFTYTLTDVNDVKSFDLSQFVTSLTDDSSTVNVMYSPANLVVDRFSNGQVYTVKISASDLSGNSHSCLVQVKVQGPVCSNWSLTVRNASISCIETLDGYMCTVVCEPGYVFYENPLQNSVNMSCTQTQGWSRKKPVCVASHTAEYNSSLGSMYSCYKNEELKNISNRHICVSCPPGLLTSADATCTPCPAATYLDSIYEDCLPCPAGSNWLNTGATSVMDCYLTCPDGYTSASGEAVCQICPVNQFSFSNQLCSGCQPGQYTTRQGQGSVRECRDPCLPGYYSKDGLQPCLPCPRGFYQSSSQAKSCSECSSNFMTDRVASTSASDCKDGVLSLCDNLKCFNGGTCQVSGHQVYCICPEGSSGRQCEVILSPCNSQPCYNQGICVPTGSTTYRCDCPYAHISGMNCEINNNDICSTSSCGNDGICQPGLNNFTCHCPSYSPYTNGPAGLCDQLRNPCNDVPCENGATCQAYGNIRRTCQCLPGYTGDSCQIDMDSCQSSPCKNNGSCHDGPSNTFVCICPEKFSGDLCEIRINRCTSASCPAFAYCVDDYLTNQMLCLCQEGFIQDVLGTCVQNLYDACNPSPCQNGGTCYKNGDSYICNCITGYVGANCQHNFDDCEPNPCLNGGVCTDLQSPSASTPGFTCQCPLETFGSICTDNVNICEGTMNPCNRLHSTCIDLFQDYYCQCDAGYFGKNCTKSNNQLCDSFPCQHGGTCVESLDSHTCHCAPGYTGSNCESFVDFCLSLPCYNNATCVSYEQGYMCSCMYGYTGGRCENTFDVCLTSNPCQGKGSKCIDRDGVISCACESGYSGIFCQIKDVQCSSDICLNGGTCQDNVTQIYCDCLPGFEGFHCELNPNDCLSNVCPEDSVCIDGLNSYTCQCLEGRLGNSCKIVPNDFDLILTATNGYQLSDYQQMVQPINTTSVSISTWIRYTQKHMSGIILSFYGCSTESDYTSVTEMVRLESYQPMSLFLELNEQSVVIANVTLADGLWHHVAVTYDAGSGHVALYIDGLTVWTNSTIFTPFLPYGWLILGGEYKQETHSVSHSNGMIGRLSRVYITNTTLTQSEVKLLITNISYIPNGWISGFTTLMASGRTAPVDFQSELDSQICILQNSCKHLTVVPDVKFVTCPSDQVIVTDRVSNPTWQSPTALNTIVVSSTLVSGQTKMGWGIQGAAYAGFDILGNADMCTFKIITRRTKCMQPKASDSQALNCTILKSAIHCSVQCNRKDYHLVSKSPKYYTCGTYGMYDSPERLLQFQFPPCSLCTAPLYDYTITLNYTFITPSSCGSSAHKDLENQLILALKKSLTSLQTHWPDLCATSCTSVPLYITCLNDMESSVHWTLPALGAYLDIANQSSRLAIQNLILISVIDEGLFTYDTLATPDFQSLVINAEETCPSGKVLVDHCCLTCAAGQFYNNMTKQCTECAKGTYQTETDVLNASVCRPCPAGTTTAQQGTTSNSECFTACPSGSYYNLTKENCSDCPVGFYSETAGQFSCDACDYTQTTAISQSTSKLLCLDQPNTILVQTSTLVAGPDIPTAAASILQTNDSTVLKNLLITLLVILLVIVILLLVFCCCLKPYVDKYCPCFVNRVAPEGATPWQHVNKFGETKIKFVEANMRDFNQDHHNDKELLVTNDNTELAVTNDNTELAVTNDNTELAVTNDNIQSPVAKSKLQIPVFEEKIDYSPIPKTSHTIQFKNDKEILEISEEQQNSNTEIKPQVLPPLKTVHKEFPPESTSEVLRLKRPPSAFNRPRPNLNQLSYAAFTHPSSLSPLPSGASNSVEQDDII</sequence>
<dbReference type="InterPro" id="IPR000436">
    <property type="entry name" value="Sushi_SCR_CCP_dom"/>
</dbReference>
<dbReference type="OrthoDB" id="430340at2759"/>
<evidence type="ECO:0000256" key="4">
    <source>
        <dbReference type="ARBA" id="ARBA00022692"/>
    </source>
</evidence>
<feature type="domain" description="Sushi" evidence="21">
    <location>
        <begin position="1169"/>
        <end position="1232"/>
    </location>
</feature>
<feature type="disulfide bond" evidence="11">
    <location>
        <begin position="1840"/>
        <end position="1849"/>
    </location>
</feature>
<dbReference type="Pfam" id="PF00008">
    <property type="entry name" value="EGF"/>
    <property type="match status" value="5"/>
</dbReference>
<dbReference type="PROSITE" id="PS50068">
    <property type="entry name" value="LDLRA_2"/>
    <property type="match status" value="1"/>
</dbReference>
<feature type="domain" description="EGF-like" evidence="18">
    <location>
        <begin position="1813"/>
        <end position="1850"/>
    </location>
</feature>
<feature type="domain" description="EGF-like" evidence="18">
    <location>
        <begin position="2020"/>
        <end position="2056"/>
    </location>
</feature>
<feature type="domain" description="CUB" evidence="17">
    <location>
        <begin position="199"/>
        <end position="314"/>
    </location>
</feature>
<feature type="domain" description="EGF-like" evidence="18">
    <location>
        <begin position="2136"/>
        <end position="2172"/>
    </location>
</feature>
<feature type="domain" description="Sushi" evidence="21">
    <location>
        <begin position="1104"/>
        <end position="1168"/>
    </location>
</feature>
<dbReference type="SMART" id="SM00032">
    <property type="entry name" value="CCP"/>
    <property type="match status" value="8"/>
</dbReference>
<feature type="disulfide bond" evidence="11">
    <location>
        <begin position="2124"/>
        <end position="2133"/>
    </location>
</feature>
<feature type="chain" id="PRO_5040800176" evidence="16">
    <location>
        <begin position="19"/>
        <end position="3107"/>
    </location>
</feature>
<gene>
    <name evidence="23" type="primary">LOC106055224</name>
</gene>
<feature type="domain" description="CUB" evidence="17">
    <location>
        <begin position="392"/>
        <end position="517"/>
    </location>
</feature>
<dbReference type="GeneID" id="106055224"/>
<dbReference type="PROSITE" id="PS00022">
    <property type="entry name" value="EGF_1"/>
    <property type="match status" value="11"/>
</dbReference>
<feature type="disulfide bond" evidence="11">
    <location>
        <begin position="1801"/>
        <end position="1810"/>
    </location>
</feature>
<feature type="domain" description="EGF-like" evidence="18">
    <location>
        <begin position="1896"/>
        <end position="1932"/>
    </location>
</feature>
<dbReference type="PANTHER" id="PTHR24033:SF151">
    <property type="entry name" value="NOTCH 2"/>
    <property type="match status" value="1"/>
</dbReference>
<evidence type="ECO:0000313" key="22">
    <source>
        <dbReference type="Proteomes" id="UP001165740"/>
    </source>
</evidence>
<dbReference type="InterPro" id="IPR002172">
    <property type="entry name" value="LDrepeatLR_classA_rpt"/>
</dbReference>
<dbReference type="PROSITE" id="PS01187">
    <property type="entry name" value="EGF_CA"/>
    <property type="match status" value="2"/>
</dbReference>
<feature type="domain" description="EGF-like" evidence="18">
    <location>
        <begin position="2096"/>
        <end position="2134"/>
    </location>
</feature>
<feature type="disulfide bond" evidence="11">
    <location>
        <begin position="1678"/>
        <end position="1687"/>
    </location>
</feature>
<evidence type="ECO:0000256" key="9">
    <source>
        <dbReference type="ARBA" id="ARBA00023180"/>
    </source>
</evidence>
<feature type="domain" description="Sushi" evidence="21">
    <location>
        <begin position="693"/>
        <end position="753"/>
    </location>
</feature>
<feature type="domain" description="EGF-like" evidence="18">
    <location>
        <begin position="2174"/>
        <end position="2210"/>
    </location>
</feature>
<feature type="domain" description="Sushi" evidence="21">
    <location>
        <begin position="755"/>
        <end position="814"/>
    </location>
</feature>
<dbReference type="Pfam" id="PF00057">
    <property type="entry name" value="Ldl_recept_a"/>
    <property type="match status" value="1"/>
</dbReference>
<keyword evidence="9" id="KW-0325">Glycoprotein</keyword>
<dbReference type="Gene3D" id="2.10.50.10">
    <property type="entry name" value="Tumor Necrosis Factor Receptor, subunit A, domain 2"/>
    <property type="match status" value="3"/>
</dbReference>
<feature type="domain" description="Sushi" evidence="21">
    <location>
        <begin position="979"/>
        <end position="1039"/>
    </location>
</feature>
<dbReference type="Gene3D" id="2.10.70.10">
    <property type="entry name" value="Complement Module, domain 1"/>
    <property type="match status" value="4"/>
</dbReference>
<dbReference type="InterPro" id="IPR000859">
    <property type="entry name" value="CUB_dom"/>
</dbReference>
<feature type="domain" description="EGF-like" evidence="18">
    <location>
        <begin position="1690"/>
        <end position="1728"/>
    </location>
</feature>
<feature type="disulfide bond" evidence="10">
    <location>
        <begin position="199"/>
        <end position="226"/>
    </location>
</feature>
<comment type="caution">
    <text evidence="11">Lacks conserved residue(s) required for the propagation of feature annotation.</text>
</comment>
<dbReference type="SMART" id="SM00042">
    <property type="entry name" value="CUB"/>
    <property type="match status" value="3"/>
</dbReference>
<proteinExistence type="predicted"/>
<dbReference type="SMART" id="SM00192">
    <property type="entry name" value="LDLa"/>
    <property type="match status" value="1"/>
</dbReference>
<dbReference type="SMART" id="SM01411">
    <property type="entry name" value="Ephrin_rec_like"/>
    <property type="match status" value="5"/>
</dbReference>
<dbReference type="InterPro" id="IPR001304">
    <property type="entry name" value="C-type_lectin-like"/>
</dbReference>
<dbReference type="SMART" id="SM00034">
    <property type="entry name" value="CLECT"/>
    <property type="match status" value="1"/>
</dbReference>
<organism evidence="22 23">
    <name type="scientific">Biomphalaria glabrata</name>
    <name type="common">Bloodfluke planorb</name>
    <name type="synonym">Freshwater snail</name>
    <dbReference type="NCBI Taxonomy" id="6526"/>
    <lineage>
        <taxon>Eukaryota</taxon>
        <taxon>Metazoa</taxon>
        <taxon>Spiralia</taxon>
        <taxon>Lophotrochozoa</taxon>
        <taxon>Mollusca</taxon>
        <taxon>Gastropoda</taxon>
        <taxon>Heterobranchia</taxon>
        <taxon>Euthyneura</taxon>
        <taxon>Panpulmonata</taxon>
        <taxon>Hygrophila</taxon>
        <taxon>Lymnaeoidea</taxon>
        <taxon>Planorbidae</taxon>
        <taxon>Biomphalaria</taxon>
    </lineage>
</organism>
<evidence type="ECO:0000256" key="6">
    <source>
        <dbReference type="ARBA" id="ARBA00022737"/>
    </source>
</evidence>
<feature type="domain" description="CUB" evidence="17">
    <location>
        <begin position="518"/>
        <end position="630"/>
    </location>
</feature>
<dbReference type="SUPFAM" id="SSF56436">
    <property type="entry name" value="C-type lectin-like"/>
    <property type="match status" value="1"/>
</dbReference>
<dbReference type="PROSITE" id="PS01180">
    <property type="entry name" value="CUB"/>
    <property type="match status" value="3"/>
</dbReference>
<dbReference type="CDD" id="cd00054">
    <property type="entry name" value="EGF_CA"/>
    <property type="match status" value="8"/>
</dbReference>
<evidence type="ECO:0000256" key="15">
    <source>
        <dbReference type="SAM" id="Phobius"/>
    </source>
</evidence>
<evidence type="ECO:0000259" key="21">
    <source>
        <dbReference type="PROSITE" id="PS50923"/>
    </source>
</evidence>
<dbReference type="PROSITE" id="PS00010">
    <property type="entry name" value="ASX_HYDROXYL"/>
    <property type="match status" value="2"/>
</dbReference>
<feature type="region of interest" description="Disordered" evidence="14">
    <location>
        <begin position="3050"/>
        <end position="3074"/>
    </location>
</feature>
<dbReference type="Pfam" id="PF12661">
    <property type="entry name" value="hEGF"/>
    <property type="match status" value="3"/>
</dbReference>
<protein>
    <submittedName>
        <fullName evidence="23">Sushi, von Willebrand factor type A, EGF and pentraxin domain-containing protein 1-like isoform X1</fullName>
    </submittedName>
</protein>